<evidence type="ECO:0000313" key="2">
    <source>
        <dbReference type="Proteomes" id="UP001231370"/>
    </source>
</evidence>
<dbReference type="InterPro" id="IPR010985">
    <property type="entry name" value="Ribbon_hlx_hlx"/>
</dbReference>
<name>A0ABT7BHP7_9CYAN</name>
<dbReference type="Proteomes" id="UP001231370">
    <property type="component" value="Unassembled WGS sequence"/>
</dbReference>
<reference evidence="1 2" key="1">
    <citation type="submission" date="2023-01" db="EMBL/GenBank/DDBJ databases">
        <title>Novel diversity within Roseofilum (Cyanobacteria; Desertifilaceae) from marine benthic mats with descriptions of four novel species.</title>
        <authorList>
            <person name="Wang Y."/>
            <person name="Berthold D.E."/>
            <person name="Hu J."/>
            <person name="Lefler F.W."/>
            <person name="Laughinghouse H.D. IV."/>
        </authorList>
    </citation>
    <scope>NUCLEOTIDE SEQUENCE [LARGE SCALE GENOMIC DNA]</scope>
    <source>
        <strain evidence="1 2">BLCC-M91</strain>
    </source>
</reference>
<keyword evidence="2" id="KW-1185">Reference proteome</keyword>
<protein>
    <submittedName>
        <fullName evidence="1">CopG family transcriptional regulator</fullName>
    </submittedName>
</protein>
<gene>
    <name evidence="1" type="ORF">PJF56_07435</name>
</gene>
<proteinExistence type="predicted"/>
<comment type="caution">
    <text evidence="1">The sequence shown here is derived from an EMBL/GenBank/DDBJ whole genome shotgun (WGS) entry which is preliminary data.</text>
</comment>
<sequence>MNSYLLQLPDELLNEIKHLAEENQVSLDRWLLSAITEKIEAHRTVHLLERYAKQADYSRFDQILDKIPNAEPLPGDELSMNNEQ</sequence>
<evidence type="ECO:0000313" key="1">
    <source>
        <dbReference type="EMBL" id="MDJ1178690.1"/>
    </source>
</evidence>
<dbReference type="SUPFAM" id="SSF47598">
    <property type="entry name" value="Ribbon-helix-helix"/>
    <property type="match status" value="1"/>
</dbReference>
<organism evidence="1 2">
    <name type="scientific">Roseofilum halophilum BLCC-M91</name>
    <dbReference type="NCBI Taxonomy" id="3022259"/>
    <lineage>
        <taxon>Bacteria</taxon>
        <taxon>Bacillati</taxon>
        <taxon>Cyanobacteriota</taxon>
        <taxon>Cyanophyceae</taxon>
        <taxon>Desertifilales</taxon>
        <taxon>Desertifilaceae</taxon>
        <taxon>Roseofilum</taxon>
        <taxon>Roseofilum halophilum</taxon>
    </lineage>
</organism>
<dbReference type="EMBL" id="JAQPOK010000063">
    <property type="protein sequence ID" value="MDJ1178690.1"/>
    <property type="molecule type" value="Genomic_DNA"/>
</dbReference>
<dbReference type="RefSeq" id="WP_283762002.1">
    <property type="nucleotide sequence ID" value="NZ_JAQPOK010000063.1"/>
</dbReference>
<accession>A0ABT7BHP7</accession>